<name>V6DJX2_9BACT</name>
<dbReference type="RefSeq" id="WP_023792525.1">
    <property type="nucleotide sequence ID" value="NC_023003.1"/>
</dbReference>
<dbReference type="KEGG" id="dpb:BABL1_gene_204"/>
<dbReference type="EMBL" id="HG793133">
    <property type="protein sequence ID" value="CDK30811.1"/>
    <property type="molecule type" value="Genomic_DNA"/>
</dbReference>
<reference evidence="1 2" key="1">
    <citation type="journal article" date="2015" name="Biol. Direct">
        <title>Babela massiliensis, a representative of a widespread bacterial phylum with unusual adaptations to parasitism in amoebae.</title>
        <authorList>
            <person name="Pagnier I."/>
            <person name="Yutin N."/>
            <person name="Croce O."/>
            <person name="Makarova K.S."/>
            <person name="Wolf Y.I."/>
            <person name="Benamar S."/>
            <person name="Raoult D."/>
            <person name="Koonin E.V."/>
            <person name="La Scola B."/>
        </authorList>
    </citation>
    <scope>NUCLEOTIDE SEQUENCE [LARGE SCALE GENOMIC DNA]</scope>
    <source>
        <strain evidence="2">BABL1</strain>
    </source>
</reference>
<keyword evidence="2" id="KW-1185">Reference proteome</keyword>
<dbReference type="Pfam" id="PF21716">
    <property type="entry name" value="dnstrm_HI1420"/>
    <property type="match status" value="1"/>
</dbReference>
<dbReference type="OrthoDB" id="9798416at2"/>
<dbReference type="Gene3D" id="1.10.10.60">
    <property type="entry name" value="Homeodomain-like"/>
    <property type="match status" value="1"/>
</dbReference>
<evidence type="ECO:0000313" key="1">
    <source>
        <dbReference type="EMBL" id="CDK30811.1"/>
    </source>
</evidence>
<dbReference type="InterPro" id="IPR014057">
    <property type="entry name" value="HI1420"/>
</dbReference>
<gene>
    <name evidence="1" type="ORF">BABL1_gene_204</name>
</gene>
<organism evidence="1 2">
    <name type="scientific">Candidatus Babela massiliensis</name>
    <dbReference type="NCBI Taxonomy" id="673862"/>
    <lineage>
        <taxon>Bacteria</taxon>
        <taxon>Candidatus Babelota</taxon>
        <taxon>Candidatus Babeliae</taxon>
        <taxon>Candidatus Babeliales</taxon>
        <taxon>Candidatus Babeliaceae</taxon>
        <taxon>Candidatus Babela</taxon>
    </lineage>
</organism>
<accession>V6DJX2</accession>
<dbReference type="eggNOG" id="ENOG502ZR1M">
    <property type="taxonomic scope" value="Bacteria"/>
</dbReference>
<proteinExistence type="predicted"/>
<sequence>MDKTMILKRQKTSSEKISTYEGKPDIKFEPYEVGEIVLQEGFLGKAIAECLMNNDPEDVLEVINIFIDLLNKSQVAKNAGMHRSTLYRALKGNPTIKTIAKVLHSAVLFTK</sequence>
<dbReference type="HOGENOM" id="CLU_2153705_0_0_7"/>
<evidence type="ECO:0000313" key="2">
    <source>
        <dbReference type="Proteomes" id="UP000018769"/>
    </source>
</evidence>
<protein>
    <submittedName>
        <fullName evidence="1">Predicted transcriptional regulator</fullName>
    </submittedName>
</protein>
<dbReference type="AlphaFoldDB" id="V6DJX2"/>
<dbReference type="Proteomes" id="UP000018769">
    <property type="component" value="Chromosome I"/>
</dbReference>